<feature type="transmembrane region" description="Helical" evidence="1">
    <location>
        <begin position="91"/>
        <end position="112"/>
    </location>
</feature>
<keyword evidence="1" id="KW-1133">Transmembrane helix</keyword>
<evidence type="ECO:0000313" key="3">
    <source>
        <dbReference type="Proteomes" id="UP000323974"/>
    </source>
</evidence>
<feature type="transmembrane region" description="Helical" evidence="1">
    <location>
        <begin position="218"/>
        <end position="237"/>
    </location>
</feature>
<protein>
    <submittedName>
        <fullName evidence="2">Uncharacterized protein</fullName>
    </submittedName>
</protein>
<sequence length="412" mass="48419">MCFFKKHYEKKDILYRINSTLEKINDSIANHKTSVNAEENNYTKEHNLTYIAFTYSLFFGSFLGMIVLYVYLKNINSIALLSQSIASINTIWFIVIFLFMNSFVFLVSYAPTYLIIKNNIKKRLWIYSIPAFTPFLYIIGFEISIFLKAEDSFIRNQSIILSAILLLLLLITFFSIRYKSHCKNGHISDYFEIVIYFILSSFYSFLFVLGYNLGEHDFFYIIYSILLPALVISHSYLTSKINAKDIKTLFQSGLLLFIASTILLPFFIFLLTQIINQLGLMKLETIYSDRIMQAFGLQDRREKIYYIEENFIKTNIESKELIINVRKQKFNLQTEDNKYRAFCGKIYWNTGNVIVFKNYDSDNFIQIPAYKIFEYQGDNFNCNLVKAKDTQARISKIIIDYPLSFLQGKIIK</sequence>
<dbReference type="KEGG" id="hpaa:E5Q53_04785"/>
<evidence type="ECO:0000256" key="1">
    <source>
        <dbReference type="SAM" id="Phobius"/>
    </source>
</evidence>
<name>A0AAE6JTE7_HAEPH</name>
<dbReference type="GeneID" id="78224412"/>
<keyword evidence="1" id="KW-0812">Transmembrane</keyword>
<feature type="transmembrane region" description="Helical" evidence="1">
    <location>
        <begin position="190"/>
        <end position="212"/>
    </location>
</feature>
<dbReference type="EMBL" id="CP038817">
    <property type="protein sequence ID" value="QEN10811.1"/>
    <property type="molecule type" value="Genomic_DNA"/>
</dbReference>
<organism evidence="2 3">
    <name type="scientific">Haemophilus parahaemolyticus</name>
    <dbReference type="NCBI Taxonomy" id="735"/>
    <lineage>
        <taxon>Bacteria</taxon>
        <taxon>Pseudomonadati</taxon>
        <taxon>Pseudomonadota</taxon>
        <taxon>Gammaproteobacteria</taxon>
        <taxon>Pasteurellales</taxon>
        <taxon>Pasteurellaceae</taxon>
        <taxon>Haemophilus</taxon>
    </lineage>
</organism>
<feature type="transmembrane region" description="Helical" evidence="1">
    <location>
        <begin position="124"/>
        <end position="147"/>
    </location>
</feature>
<feature type="transmembrane region" description="Helical" evidence="1">
    <location>
        <begin position="249"/>
        <end position="271"/>
    </location>
</feature>
<dbReference type="RefSeq" id="WP_005706114.1">
    <property type="nucleotide sequence ID" value="NZ_CP038817.1"/>
</dbReference>
<keyword evidence="1" id="KW-0472">Membrane</keyword>
<dbReference type="Proteomes" id="UP000323974">
    <property type="component" value="Chromosome"/>
</dbReference>
<evidence type="ECO:0000313" key="2">
    <source>
        <dbReference type="EMBL" id="QEN10811.1"/>
    </source>
</evidence>
<dbReference type="AlphaFoldDB" id="A0AAE6JTE7"/>
<reference evidence="2 3" key="1">
    <citation type="submission" date="2019-04" db="EMBL/GenBank/DDBJ databases">
        <title>Complete Genome and Methylome Analysis of Haemophilus haemolyticus NEB129.</title>
        <authorList>
            <person name="Fomenkov A."/>
            <person name="Roberts R.J."/>
            <person name="Anton B.P."/>
            <person name="Vincze T."/>
        </authorList>
    </citation>
    <scope>NUCLEOTIDE SEQUENCE [LARGE SCALE GENOMIC DNA]</scope>
    <source>
        <strain evidence="2 3">NEB129</strain>
    </source>
</reference>
<feature type="transmembrane region" description="Helical" evidence="1">
    <location>
        <begin position="159"/>
        <end position="178"/>
    </location>
</feature>
<feature type="transmembrane region" description="Helical" evidence="1">
    <location>
        <begin position="48"/>
        <end position="71"/>
    </location>
</feature>
<accession>A0AAE6JTE7</accession>
<gene>
    <name evidence="2" type="ORF">E5Q53_04785</name>
</gene>
<proteinExistence type="predicted"/>